<dbReference type="EMBL" id="JAHXZJ010001119">
    <property type="protein sequence ID" value="KAH0553796.1"/>
    <property type="molecule type" value="Genomic_DNA"/>
</dbReference>
<accession>A0AAV7ILF7</accession>
<evidence type="ECO:0000313" key="2">
    <source>
        <dbReference type="EMBL" id="KAH0553796.1"/>
    </source>
</evidence>
<gene>
    <name evidence="2" type="ORF">KQX54_004479</name>
</gene>
<feature type="region of interest" description="Disordered" evidence="1">
    <location>
        <begin position="43"/>
        <end position="100"/>
    </location>
</feature>
<name>A0AAV7ILF7_COTGL</name>
<dbReference type="AlphaFoldDB" id="A0AAV7ILF7"/>
<sequence>MRVRLVSASILHDLSDMQPQINAIKIEHPPYYCSSYTPPSAASAADHAQPAASFSPPPVHQLIRNDKTDKAPTVSVSSAPSFSPVLRPEDGHRGIDSPHSQTASELSISFKKLCAEKGGICIKGLKVDLKYKTAVLGVDRWFNSCPRSRYLGIILLHYAVLTACGNSRASTAKQETVTVSQKVYKVYKVYREK</sequence>
<keyword evidence="3" id="KW-1185">Reference proteome</keyword>
<feature type="compositionally biased region" description="Basic and acidic residues" evidence="1">
    <location>
        <begin position="87"/>
        <end position="96"/>
    </location>
</feature>
<feature type="compositionally biased region" description="Low complexity" evidence="1">
    <location>
        <begin position="72"/>
        <end position="85"/>
    </location>
</feature>
<reference evidence="2 3" key="1">
    <citation type="journal article" date="2021" name="J. Hered.">
        <title>A chromosome-level genome assembly of the parasitoid wasp, Cotesia glomerata (Hymenoptera: Braconidae).</title>
        <authorList>
            <person name="Pinto B.J."/>
            <person name="Weis J.J."/>
            <person name="Gamble T."/>
            <person name="Ode P.J."/>
            <person name="Paul R."/>
            <person name="Zaspel J.M."/>
        </authorList>
    </citation>
    <scope>NUCLEOTIDE SEQUENCE [LARGE SCALE GENOMIC DNA]</scope>
    <source>
        <strain evidence="2">CgM1</strain>
    </source>
</reference>
<organism evidence="2 3">
    <name type="scientific">Cotesia glomerata</name>
    <name type="common">Lepidopteran parasitic wasp</name>
    <name type="synonym">Apanteles glomeratus</name>
    <dbReference type="NCBI Taxonomy" id="32391"/>
    <lineage>
        <taxon>Eukaryota</taxon>
        <taxon>Metazoa</taxon>
        <taxon>Ecdysozoa</taxon>
        <taxon>Arthropoda</taxon>
        <taxon>Hexapoda</taxon>
        <taxon>Insecta</taxon>
        <taxon>Pterygota</taxon>
        <taxon>Neoptera</taxon>
        <taxon>Endopterygota</taxon>
        <taxon>Hymenoptera</taxon>
        <taxon>Apocrita</taxon>
        <taxon>Ichneumonoidea</taxon>
        <taxon>Braconidae</taxon>
        <taxon>Microgastrinae</taxon>
        <taxon>Cotesia</taxon>
    </lineage>
</organism>
<dbReference type="Proteomes" id="UP000826195">
    <property type="component" value="Unassembled WGS sequence"/>
</dbReference>
<evidence type="ECO:0000313" key="3">
    <source>
        <dbReference type="Proteomes" id="UP000826195"/>
    </source>
</evidence>
<comment type="caution">
    <text evidence="2">The sequence shown here is derived from an EMBL/GenBank/DDBJ whole genome shotgun (WGS) entry which is preliminary data.</text>
</comment>
<evidence type="ECO:0000256" key="1">
    <source>
        <dbReference type="SAM" id="MobiDB-lite"/>
    </source>
</evidence>
<protein>
    <submittedName>
        <fullName evidence="2">Uncharacterized protein</fullName>
    </submittedName>
</protein>
<feature type="compositionally biased region" description="Low complexity" evidence="1">
    <location>
        <begin position="43"/>
        <end position="53"/>
    </location>
</feature>
<proteinExistence type="predicted"/>